<dbReference type="SUPFAM" id="SSF58113">
    <property type="entry name" value="Apolipoprotein A-I"/>
    <property type="match status" value="1"/>
</dbReference>
<feature type="coiled-coil region" evidence="1">
    <location>
        <begin position="65"/>
        <end position="139"/>
    </location>
</feature>
<evidence type="ECO:0000256" key="2">
    <source>
        <dbReference type="SAM" id="Phobius"/>
    </source>
</evidence>
<feature type="transmembrane region" description="Helical" evidence="2">
    <location>
        <begin position="139"/>
        <end position="160"/>
    </location>
</feature>
<keyword evidence="2" id="KW-0812">Transmembrane</keyword>
<dbReference type="EMBL" id="JANUCP010000002">
    <property type="protein sequence ID" value="MCS3918880.1"/>
    <property type="molecule type" value="Genomic_DNA"/>
</dbReference>
<dbReference type="Proteomes" id="UP001204798">
    <property type="component" value="Unassembled WGS sequence"/>
</dbReference>
<reference evidence="3 4" key="1">
    <citation type="submission" date="2022-08" db="EMBL/GenBank/DDBJ databases">
        <title>Bacterial and archaeal communities from various locations to study Microbial Dark Matter (Phase II).</title>
        <authorList>
            <person name="Stepanauskas R."/>
        </authorList>
    </citation>
    <scope>NUCLEOTIDE SEQUENCE [LARGE SCALE GENOMIC DNA]</scope>
    <source>
        <strain evidence="3 4">PD1</strain>
    </source>
</reference>
<evidence type="ECO:0000256" key="1">
    <source>
        <dbReference type="SAM" id="Coils"/>
    </source>
</evidence>
<keyword evidence="4" id="KW-1185">Reference proteome</keyword>
<keyword evidence="2" id="KW-1133">Transmembrane helix</keyword>
<comment type="caution">
    <text evidence="3">The sequence shown here is derived from an EMBL/GenBank/DDBJ whole genome shotgun (WGS) entry which is preliminary data.</text>
</comment>
<dbReference type="Gene3D" id="1.20.5.110">
    <property type="match status" value="1"/>
</dbReference>
<organism evidence="3 4">
    <name type="scientific">Candidatus Fervidibacter sacchari</name>
    <dbReference type="NCBI Taxonomy" id="1448929"/>
    <lineage>
        <taxon>Bacteria</taxon>
        <taxon>Candidatus Fervidibacterota</taxon>
        <taxon>Candidatus Fervidibacter</taxon>
    </lineage>
</organism>
<protein>
    <recommendedName>
        <fullName evidence="5">DUF1640 domain-containing protein</fullName>
    </recommendedName>
</protein>
<gene>
    <name evidence="3" type="ORF">M2350_001280</name>
</gene>
<evidence type="ECO:0000313" key="4">
    <source>
        <dbReference type="Proteomes" id="UP001204798"/>
    </source>
</evidence>
<sequence>MRGMNRRSVINELAKTLQISETEAEQILRAFAQVLGPIAAEVPPYFERYFEAQIQLVLQRMEDFQRITQQQIANLQQRIENLQNSTQQQIANLQQQIFELRDSTQQQITGLRHYIDQRIDALERRIDALERRLDRLEKWLFSVLVMILSGVLAIIFKIYFGG</sequence>
<proteinExistence type="predicted"/>
<evidence type="ECO:0008006" key="5">
    <source>
        <dbReference type="Google" id="ProtNLM"/>
    </source>
</evidence>
<evidence type="ECO:0000313" key="3">
    <source>
        <dbReference type="EMBL" id="MCS3918880.1"/>
    </source>
</evidence>
<keyword evidence="1" id="KW-0175">Coiled coil</keyword>
<keyword evidence="2" id="KW-0472">Membrane</keyword>
<accession>A0ABT2EPS6</accession>
<name>A0ABT2EPS6_9BACT</name>